<feature type="binding site" evidence="8">
    <location>
        <position position="330"/>
    </location>
    <ligand>
        <name>Mn(2+)</name>
        <dbReference type="ChEBI" id="CHEBI:29035"/>
        <label>2</label>
    </ligand>
</feature>
<dbReference type="InterPro" id="IPR011356">
    <property type="entry name" value="Leucine_aapep/pepB"/>
</dbReference>
<dbReference type="HAMAP" id="MF_00181">
    <property type="entry name" value="Cytosol_peptidase_M17"/>
    <property type="match status" value="1"/>
</dbReference>
<organism evidence="10 11">
    <name type="scientific">Gordonia paraffinivorans</name>
    <dbReference type="NCBI Taxonomy" id="175628"/>
    <lineage>
        <taxon>Bacteria</taxon>
        <taxon>Bacillati</taxon>
        <taxon>Actinomycetota</taxon>
        <taxon>Actinomycetes</taxon>
        <taxon>Mycobacteriales</taxon>
        <taxon>Gordoniaceae</taxon>
        <taxon>Gordonia</taxon>
    </lineage>
</organism>
<evidence type="ECO:0000313" key="11">
    <source>
        <dbReference type="Proteomes" id="UP000360750"/>
    </source>
</evidence>
<dbReference type="GO" id="GO:0005737">
    <property type="term" value="C:cytoplasm"/>
    <property type="evidence" value="ECO:0007669"/>
    <property type="project" value="UniProtKB-SubCell"/>
</dbReference>
<dbReference type="Gene3D" id="3.40.220.10">
    <property type="entry name" value="Leucine Aminopeptidase, subunit E, domain 1"/>
    <property type="match status" value="1"/>
</dbReference>
<dbReference type="PANTHER" id="PTHR11963:SF23">
    <property type="entry name" value="CYTOSOL AMINOPEPTIDASE"/>
    <property type="match status" value="1"/>
</dbReference>
<feature type="binding site" evidence="8">
    <location>
        <position position="325"/>
    </location>
    <ligand>
        <name>Mn(2+)</name>
        <dbReference type="ChEBI" id="CHEBI:29035"/>
        <label>2</label>
    </ligand>
</feature>
<dbReference type="Pfam" id="PF02789">
    <property type="entry name" value="Peptidase_M17_N"/>
    <property type="match status" value="1"/>
</dbReference>
<evidence type="ECO:0000259" key="9">
    <source>
        <dbReference type="PROSITE" id="PS00631"/>
    </source>
</evidence>
<dbReference type="CDD" id="cd00433">
    <property type="entry name" value="Peptidase_M17"/>
    <property type="match status" value="1"/>
</dbReference>
<evidence type="ECO:0000256" key="1">
    <source>
        <dbReference type="ARBA" id="ARBA00000135"/>
    </source>
</evidence>
<dbReference type="Pfam" id="PF00883">
    <property type="entry name" value="Peptidase_M17"/>
    <property type="match status" value="1"/>
</dbReference>
<dbReference type="GO" id="GO:0006508">
    <property type="term" value="P:proteolysis"/>
    <property type="evidence" value="ECO:0007669"/>
    <property type="project" value="UniProtKB-KW"/>
</dbReference>
<feature type="binding site" evidence="8">
    <location>
        <position position="409"/>
    </location>
    <ligand>
        <name>Mn(2+)</name>
        <dbReference type="ChEBI" id="CHEBI:29035"/>
        <label>1</label>
    </ligand>
</feature>
<dbReference type="PROSITE" id="PS00631">
    <property type="entry name" value="CYTOSOL_AP"/>
    <property type="match status" value="1"/>
</dbReference>
<comment type="caution">
    <text evidence="10">The sequence shown here is derived from an EMBL/GenBank/DDBJ whole genome shotgun (WGS) entry which is preliminary data.</text>
</comment>
<comment type="catalytic activity">
    <reaction evidence="2 8">
        <text>Release of an N-terminal amino acid, preferentially leucine, but not glutamic or aspartic acids.</text>
        <dbReference type="EC" id="3.4.11.10"/>
    </reaction>
</comment>
<comment type="subcellular location">
    <subcellularLocation>
        <location evidence="8">Cytoplasm</location>
    </subcellularLocation>
</comment>
<dbReference type="PRINTS" id="PR00481">
    <property type="entry name" value="LAMNOPPTDASE"/>
</dbReference>
<keyword evidence="8" id="KW-0464">Manganese</keyword>
<gene>
    <name evidence="8 10" type="primary">pepA</name>
    <name evidence="10" type="ORF">NCTC8139_01308</name>
</gene>
<feature type="active site" evidence="8">
    <location>
        <position position="411"/>
    </location>
</feature>
<feature type="binding site" evidence="8">
    <location>
        <position position="330"/>
    </location>
    <ligand>
        <name>Mn(2+)</name>
        <dbReference type="ChEBI" id="CHEBI:29035"/>
        <label>1</label>
    </ligand>
</feature>
<feature type="domain" description="Cytosol aminopeptidase" evidence="9">
    <location>
        <begin position="405"/>
        <end position="412"/>
    </location>
</feature>
<keyword evidence="6 8" id="KW-0378">Hydrolase</keyword>
<dbReference type="EC" id="3.4.11.1" evidence="8"/>
<evidence type="ECO:0000256" key="3">
    <source>
        <dbReference type="ARBA" id="ARBA00009528"/>
    </source>
</evidence>
<dbReference type="NCBIfam" id="NF002073">
    <property type="entry name" value="PRK00913.1-2"/>
    <property type="match status" value="1"/>
</dbReference>
<dbReference type="GO" id="GO:0004177">
    <property type="term" value="F:aminopeptidase activity"/>
    <property type="evidence" value="ECO:0007669"/>
    <property type="project" value="UniProtKB-UniRule"/>
</dbReference>
<dbReference type="AlphaFoldDB" id="A0ABD7V0Q7"/>
<evidence type="ECO:0000256" key="8">
    <source>
        <dbReference type="HAMAP-Rule" id="MF_00181"/>
    </source>
</evidence>
<evidence type="ECO:0000256" key="4">
    <source>
        <dbReference type="ARBA" id="ARBA00022438"/>
    </source>
</evidence>
<evidence type="ECO:0000256" key="6">
    <source>
        <dbReference type="ARBA" id="ARBA00022801"/>
    </source>
</evidence>
<dbReference type="InterPro" id="IPR043472">
    <property type="entry name" value="Macro_dom-like"/>
</dbReference>
<dbReference type="Gene3D" id="3.40.630.10">
    <property type="entry name" value="Zn peptidases"/>
    <property type="match status" value="1"/>
</dbReference>
<dbReference type="Proteomes" id="UP000360750">
    <property type="component" value="Unassembled WGS sequence"/>
</dbReference>
<comment type="catalytic activity">
    <reaction evidence="1 8">
        <text>Release of an N-terminal amino acid, Xaa-|-Yaa-, in which Xaa is preferably Leu, but may be other amino acids including Pro although not Arg or Lys, and Yaa may be Pro. Amino acid amides and methyl esters are also readily hydrolyzed, but rates on arylamides are exceedingly low.</text>
        <dbReference type="EC" id="3.4.11.1"/>
    </reaction>
</comment>
<dbReference type="InterPro" id="IPR008283">
    <property type="entry name" value="Peptidase_M17_N"/>
</dbReference>
<dbReference type="SUPFAM" id="SSF53187">
    <property type="entry name" value="Zn-dependent exopeptidases"/>
    <property type="match status" value="1"/>
</dbReference>
<comment type="cofactor">
    <cofactor evidence="8">
        <name>Mn(2+)</name>
        <dbReference type="ChEBI" id="CHEBI:29035"/>
    </cofactor>
    <text evidence="8">Binds 2 manganese ions per subunit.</text>
</comment>
<dbReference type="GO" id="GO:0030145">
    <property type="term" value="F:manganese ion binding"/>
    <property type="evidence" value="ECO:0007669"/>
    <property type="project" value="UniProtKB-UniRule"/>
</dbReference>
<evidence type="ECO:0000313" key="10">
    <source>
        <dbReference type="EMBL" id="VFA82935.1"/>
    </source>
</evidence>
<feature type="binding site" evidence="8">
    <location>
        <position position="407"/>
    </location>
    <ligand>
        <name>Mn(2+)</name>
        <dbReference type="ChEBI" id="CHEBI:29035"/>
        <label>1</label>
    </ligand>
</feature>
<accession>A0ABD7V0Q7</accession>
<keyword evidence="8" id="KW-0479">Metal-binding</keyword>
<evidence type="ECO:0000256" key="5">
    <source>
        <dbReference type="ARBA" id="ARBA00022670"/>
    </source>
</evidence>
<sequence>MTVCDRAGKEFAHGLYANGRARDLRTASRSPRTGTVCCGRVDRVSKNDTVDRVRGPEFDLSTSIAKGDTALVIGLVSPPEADDEKTEKKDDASAEPTLAIGEGLLDDAQAAAISAAVTALGASGSHGEVVKVPAPESLPVDLVVAVGLGSPDDLDDAEKVRQAAGIVARELDGIESAATTLSSVDLGATVEGLFLGAYRFDEFRSESSKPKKTPPQHFTLIVESKSKEAKAELDRAVAVADSVAIARDFVNTPPSHLYPEEFAARARALASKAGLSVEILDDKELEAKGFGGIVGVGKGSSRLPRLVRLTHDAKKGSKKVALVGKGITFDTGGISIKPAANMDQMTSDMGGAAAVIAATILAARLDLDVSVTATVPMAENMPSGTAQRPGDVLIQYGGTTVEVLNTDAEGRLILADAIVRACEDEPDYLIDTATLTGAQMVALGTRTPGVMGTEEFRDRVAARSADVGENAWAMPLPAELRADLKSRVADLANVTPHRWGGMLAAGIFLKEFVADGVEWAHIDIAGPAFNTGGPWGYTPKGGTGVPVRTIAAVLEDIAANG</sequence>
<evidence type="ECO:0000256" key="2">
    <source>
        <dbReference type="ARBA" id="ARBA00000967"/>
    </source>
</evidence>
<keyword evidence="5 8" id="KW-0645">Protease</keyword>
<feature type="binding site" evidence="8">
    <location>
        <position position="348"/>
    </location>
    <ligand>
        <name>Mn(2+)</name>
        <dbReference type="ChEBI" id="CHEBI:29035"/>
        <label>2</label>
    </ligand>
</feature>
<name>A0ABD7V0Q7_9ACTN</name>
<protein>
    <recommendedName>
        <fullName evidence="8">Probable cytosol aminopeptidase</fullName>
        <ecNumber evidence="8">3.4.11.1</ecNumber>
    </recommendedName>
    <alternativeName>
        <fullName evidence="8">Leucine aminopeptidase</fullName>
        <shortName evidence="8">LAP</shortName>
        <ecNumber evidence="8">3.4.11.10</ecNumber>
    </alternativeName>
    <alternativeName>
        <fullName evidence="8">Leucyl aminopeptidase</fullName>
    </alternativeName>
</protein>
<comment type="similarity">
    <text evidence="3 8">Belongs to the peptidase M17 family.</text>
</comment>
<keyword evidence="8" id="KW-0963">Cytoplasm</keyword>
<dbReference type="EMBL" id="CAACYD010000005">
    <property type="protein sequence ID" value="VFA82935.1"/>
    <property type="molecule type" value="Genomic_DNA"/>
</dbReference>
<feature type="binding site" evidence="8">
    <location>
        <position position="409"/>
    </location>
    <ligand>
        <name>Mn(2+)</name>
        <dbReference type="ChEBI" id="CHEBI:29035"/>
        <label>2</label>
    </ligand>
</feature>
<proteinExistence type="inferred from homology"/>
<dbReference type="PANTHER" id="PTHR11963">
    <property type="entry name" value="LEUCINE AMINOPEPTIDASE-RELATED"/>
    <property type="match status" value="1"/>
</dbReference>
<reference evidence="10 11" key="1">
    <citation type="submission" date="2019-02" db="EMBL/GenBank/DDBJ databases">
        <authorList>
            <consortium name="Pathogen Informatics"/>
        </authorList>
    </citation>
    <scope>NUCLEOTIDE SEQUENCE [LARGE SCALE GENOMIC DNA]</scope>
    <source>
        <strain evidence="10 11">3012STDY6756503</strain>
    </source>
</reference>
<dbReference type="EC" id="3.4.11.10" evidence="8"/>
<dbReference type="SUPFAM" id="SSF52949">
    <property type="entry name" value="Macro domain-like"/>
    <property type="match status" value="1"/>
</dbReference>
<feature type="active site" evidence="8">
    <location>
        <position position="337"/>
    </location>
</feature>
<keyword evidence="4 8" id="KW-0031">Aminopeptidase</keyword>
<dbReference type="InterPro" id="IPR023042">
    <property type="entry name" value="Peptidase_M17_leu_NH2_pept"/>
</dbReference>
<dbReference type="InterPro" id="IPR000819">
    <property type="entry name" value="Peptidase_M17_C"/>
</dbReference>
<comment type="function">
    <text evidence="7 8">Presumably involved in the processing and regular turnover of intracellular proteins. Catalyzes the removal of unsubstituted N-terminal amino acids from various peptides.</text>
</comment>
<evidence type="ECO:0000256" key="7">
    <source>
        <dbReference type="ARBA" id="ARBA00049972"/>
    </source>
</evidence>
<dbReference type="GO" id="GO:0008235">
    <property type="term" value="F:metalloexopeptidase activity"/>
    <property type="evidence" value="ECO:0007669"/>
    <property type="project" value="UniProtKB-UniRule"/>
</dbReference>